<feature type="non-terminal residue" evidence="2">
    <location>
        <position position="1"/>
    </location>
</feature>
<dbReference type="InterPro" id="IPR007314">
    <property type="entry name" value="Cofac_haem-bd_dom"/>
</dbReference>
<accession>A0A7C3CCW1</accession>
<sequence>ATAGHRVASDLSEEEKEKKKFYRFAAQVSRDDTMAESIYKHMQANPGRKVMHIDGSFHSAGLLGTVERLKMRNPKLTAANIHPIMVDDPAHPSFDAKDVGEGQYLLLIYPTPKRFVKMANINAFIKRTKGKIDENRCAY</sequence>
<evidence type="ECO:0000313" key="3">
    <source>
        <dbReference type="Proteomes" id="UP000886042"/>
    </source>
</evidence>
<feature type="domain" description="Haem-binding uptake Tiki superfamily ChaN" evidence="1">
    <location>
        <begin position="13"/>
        <end position="69"/>
    </location>
</feature>
<organism evidence="2 3">
    <name type="scientific">Hellea balneolensis</name>
    <dbReference type="NCBI Taxonomy" id="287478"/>
    <lineage>
        <taxon>Bacteria</taxon>
        <taxon>Pseudomonadati</taxon>
        <taxon>Pseudomonadota</taxon>
        <taxon>Alphaproteobacteria</taxon>
        <taxon>Maricaulales</taxon>
        <taxon>Robiginitomaculaceae</taxon>
        <taxon>Hellea</taxon>
    </lineage>
</organism>
<dbReference type="EMBL" id="DRMN01000352">
    <property type="protein sequence ID" value="HFB55345.1"/>
    <property type="molecule type" value="Genomic_DNA"/>
</dbReference>
<dbReference type="Proteomes" id="UP000886042">
    <property type="component" value="Unassembled WGS sequence"/>
</dbReference>
<dbReference type="AlphaFoldDB" id="A0A7C3CCW1"/>
<dbReference type="Pfam" id="PF04187">
    <property type="entry name" value="Cofac_haem_bdg"/>
    <property type="match status" value="1"/>
</dbReference>
<name>A0A7C3CCW1_9PROT</name>
<dbReference type="SUPFAM" id="SSF159501">
    <property type="entry name" value="EreA/ChaN-like"/>
    <property type="match status" value="1"/>
</dbReference>
<comment type="caution">
    <text evidence="2">The sequence shown here is derived from an EMBL/GenBank/DDBJ whole genome shotgun (WGS) entry which is preliminary data.</text>
</comment>
<protein>
    <recommendedName>
        <fullName evidence="1">Haem-binding uptake Tiki superfamily ChaN domain-containing protein</fullName>
    </recommendedName>
</protein>
<reference evidence="2" key="1">
    <citation type="journal article" date="2020" name="mSystems">
        <title>Genome- and Community-Level Interaction Insights into Carbon Utilization and Element Cycling Functions of Hydrothermarchaeota in Hydrothermal Sediment.</title>
        <authorList>
            <person name="Zhou Z."/>
            <person name="Liu Y."/>
            <person name="Xu W."/>
            <person name="Pan J."/>
            <person name="Luo Z.H."/>
            <person name="Li M."/>
        </authorList>
    </citation>
    <scope>NUCLEOTIDE SEQUENCE [LARGE SCALE GENOMIC DNA]</scope>
    <source>
        <strain evidence="2">HyVt-489</strain>
    </source>
</reference>
<gene>
    <name evidence="2" type="ORF">ENJ46_05420</name>
</gene>
<evidence type="ECO:0000259" key="1">
    <source>
        <dbReference type="Pfam" id="PF04187"/>
    </source>
</evidence>
<proteinExistence type="predicted"/>
<evidence type="ECO:0000313" key="2">
    <source>
        <dbReference type="EMBL" id="HFB55345.1"/>
    </source>
</evidence>